<reference evidence="1 2" key="1">
    <citation type="submission" date="2018-10" db="EMBL/GenBank/DDBJ databases">
        <title>The complete genome of Acinetobacter wuhouensis strain WCHAW010062.</title>
        <authorList>
            <person name="Hu Y."/>
            <person name="Long H."/>
            <person name="Feng Y."/>
            <person name="Zong Z."/>
        </authorList>
    </citation>
    <scope>NUCLEOTIDE SEQUENCE [LARGE SCALE GENOMIC DNA]</scope>
    <source>
        <strain evidence="1 2">WCHAW010062</strain>
    </source>
</reference>
<dbReference type="EMBL" id="CP033133">
    <property type="protein sequence ID" value="AYO55415.1"/>
    <property type="molecule type" value="Genomic_DNA"/>
</dbReference>
<accession>A0A3G2T5X9</accession>
<proteinExistence type="predicted"/>
<dbReference type="RefSeq" id="WP_087552329.1">
    <property type="nucleotide sequence ID" value="NZ_CP033133.1"/>
</dbReference>
<gene>
    <name evidence="1" type="ORF">CDG68_17935</name>
</gene>
<evidence type="ECO:0000313" key="1">
    <source>
        <dbReference type="EMBL" id="AYO55415.1"/>
    </source>
</evidence>
<dbReference type="PANTHER" id="PTHR36849">
    <property type="entry name" value="CYTOPLASMIC PROTEIN-RELATED"/>
    <property type="match status" value="1"/>
</dbReference>
<dbReference type="Proteomes" id="UP000279962">
    <property type="component" value="Chromosome"/>
</dbReference>
<evidence type="ECO:0000313" key="2">
    <source>
        <dbReference type="Proteomes" id="UP000279962"/>
    </source>
</evidence>
<dbReference type="Pfam" id="PF22752">
    <property type="entry name" value="DUF488-N3i"/>
    <property type="match status" value="1"/>
</dbReference>
<dbReference type="PANTHER" id="PTHR36849:SF1">
    <property type="entry name" value="CYTOPLASMIC PROTEIN"/>
    <property type="match status" value="1"/>
</dbReference>
<dbReference type="InterPro" id="IPR052552">
    <property type="entry name" value="YeaO-like"/>
</dbReference>
<organism evidence="1 2">
    <name type="scientific">Acinetobacter wuhouensis</name>
    <dbReference type="NCBI Taxonomy" id="1879050"/>
    <lineage>
        <taxon>Bacteria</taxon>
        <taxon>Pseudomonadati</taxon>
        <taxon>Pseudomonadota</taxon>
        <taxon>Gammaproteobacteria</taxon>
        <taxon>Moraxellales</taxon>
        <taxon>Moraxellaceae</taxon>
        <taxon>Acinetobacter</taxon>
    </lineage>
</organism>
<dbReference type="AlphaFoldDB" id="A0A3G2T5X9"/>
<sequence>MMIQTKRIYEAPSENDGKRILVDRLWARGIKKEDARIDLWLKEITPSNELRKWYHEDIENRWDEFQQRYKAELQSVQSQLAELKQLTDDETVTLLTAAKNEGRNHVTVLIDVLATLK</sequence>
<protein>
    <submittedName>
        <fullName evidence="1">DUF488 family protein</fullName>
    </submittedName>
</protein>
<name>A0A3G2T5X9_9GAMM</name>